<dbReference type="EMBL" id="QQAX01000013">
    <property type="protein sequence ID" value="RDI42697.1"/>
    <property type="molecule type" value="Genomic_DNA"/>
</dbReference>
<feature type="binding site" evidence="8">
    <location>
        <begin position="124"/>
        <end position="127"/>
    </location>
    <ligand>
        <name>GTP</name>
        <dbReference type="ChEBI" id="CHEBI:37565"/>
    </ligand>
</feature>
<dbReference type="PRINTS" id="PR00326">
    <property type="entry name" value="GTP1OBG"/>
</dbReference>
<keyword evidence="6 8" id="KW-0694">RNA-binding</keyword>
<dbReference type="InterPro" id="IPR005662">
    <property type="entry name" value="GTPase_Era-like"/>
</dbReference>
<comment type="function">
    <text evidence="8">An essential GTPase that binds both GDP and GTP, with rapid nucleotide exchange. Plays a role in 16S rRNA processing and 30S ribosomal subunit biogenesis and possibly also in cell cycle regulation and energy metabolism.</text>
</comment>
<dbReference type="HAMAP" id="MF_00367">
    <property type="entry name" value="GTPase_Era"/>
    <property type="match status" value="1"/>
</dbReference>
<feature type="binding site" evidence="8">
    <location>
        <begin position="62"/>
        <end position="66"/>
    </location>
    <ligand>
        <name>GTP</name>
        <dbReference type="ChEBI" id="CHEBI:37565"/>
    </ligand>
</feature>
<evidence type="ECO:0000256" key="8">
    <source>
        <dbReference type="HAMAP-Rule" id="MF_00367"/>
    </source>
</evidence>
<comment type="subunit">
    <text evidence="8">Monomer.</text>
</comment>
<evidence type="ECO:0000256" key="2">
    <source>
        <dbReference type="ARBA" id="ARBA00020484"/>
    </source>
</evidence>
<evidence type="ECO:0000256" key="5">
    <source>
        <dbReference type="ARBA" id="ARBA00022741"/>
    </source>
</evidence>
<keyword evidence="8" id="KW-1003">Cell membrane</keyword>
<keyword evidence="8" id="KW-0699">rRNA-binding</keyword>
<dbReference type="PROSITE" id="PS50823">
    <property type="entry name" value="KH_TYPE_2"/>
    <property type="match status" value="1"/>
</dbReference>
<dbReference type="GO" id="GO:0070181">
    <property type="term" value="F:small ribosomal subunit rRNA binding"/>
    <property type="evidence" value="ECO:0007669"/>
    <property type="project" value="UniProtKB-UniRule"/>
</dbReference>
<dbReference type="OrthoDB" id="9805918at2"/>
<comment type="subcellular location">
    <subcellularLocation>
        <location evidence="8">Cytoplasm</location>
    </subcellularLocation>
    <subcellularLocation>
        <location evidence="8">Cell membrane</location>
        <topology evidence="8">Peripheral membrane protein</topology>
    </subcellularLocation>
</comment>
<sequence length="297" mass="33838">MNEAIEKSGYVAIIGRPNVGKSTLLNCLLGEKLSITSPKPQTTRWQILGIKTLPQAQIIYMDTPGVHKSEKRAMNRYMNRIANAVLIDADVIVFMIDATKWHSEDELVLKKLASLSKPVILAINKIDRLKDKALLLPLIEKLKDKLTFAQIVPISALEVQNIPALEDEIIKLLPEGPQLYPEDQITDKGVRFHIAEVIREKLIQATEEELPYATTIEIEQFEESDKLVEIGAVIWVERQGQKVIIIGKKGAKLKKIGIQARREIEKYLDRKVFLRLWVKVKEDWTDNEKALRSLGYE</sequence>
<dbReference type="Gene3D" id="3.30.300.20">
    <property type="match status" value="1"/>
</dbReference>
<feature type="region of interest" description="G1" evidence="9">
    <location>
        <begin position="15"/>
        <end position="22"/>
    </location>
</feature>
<evidence type="ECO:0000256" key="9">
    <source>
        <dbReference type="PROSITE-ProRule" id="PRU01050"/>
    </source>
</evidence>
<feature type="region of interest" description="G4" evidence="9">
    <location>
        <begin position="124"/>
        <end position="127"/>
    </location>
</feature>
<keyword evidence="14" id="KW-1185">Reference proteome</keyword>
<feature type="region of interest" description="G2" evidence="9">
    <location>
        <begin position="41"/>
        <end position="45"/>
    </location>
</feature>
<evidence type="ECO:0000256" key="7">
    <source>
        <dbReference type="ARBA" id="ARBA00023134"/>
    </source>
</evidence>
<dbReference type="InterPro" id="IPR006073">
    <property type="entry name" value="GTP-bd"/>
</dbReference>
<dbReference type="GO" id="GO:0003924">
    <property type="term" value="F:GTPase activity"/>
    <property type="evidence" value="ECO:0007669"/>
    <property type="project" value="UniProtKB-UniRule"/>
</dbReference>
<comment type="caution">
    <text evidence="13">The sequence shown here is derived from an EMBL/GenBank/DDBJ whole genome shotgun (WGS) entry which is preliminary data.</text>
</comment>
<dbReference type="SUPFAM" id="SSF54814">
    <property type="entry name" value="Prokaryotic type KH domain (KH-domain type II)"/>
    <property type="match status" value="1"/>
</dbReference>
<evidence type="ECO:0000256" key="3">
    <source>
        <dbReference type="ARBA" id="ARBA00022490"/>
    </source>
</evidence>
<dbReference type="PROSITE" id="PS51713">
    <property type="entry name" value="G_ERA"/>
    <property type="match status" value="1"/>
</dbReference>
<organism evidence="13 14">
    <name type="scientific">Aquicella lusitana</name>
    <dbReference type="NCBI Taxonomy" id="254246"/>
    <lineage>
        <taxon>Bacteria</taxon>
        <taxon>Pseudomonadati</taxon>
        <taxon>Pseudomonadota</taxon>
        <taxon>Gammaproteobacteria</taxon>
        <taxon>Legionellales</taxon>
        <taxon>Coxiellaceae</taxon>
        <taxon>Aquicella</taxon>
    </lineage>
</organism>
<dbReference type="InterPro" id="IPR015946">
    <property type="entry name" value="KH_dom-like_a/b"/>
</dbReference>
<dbReference type="PANTHER" id="PTHR42698">
    <property type="entry name" value="GTPASE ERA"/>
    <property type="match status" value="1"/>
</dbReference>
<evidence type="ECO:0000313" key="13">
    <source>
        <dbReference type="EMBL" id="RDI42697.1"/>
    </source>
</evidence>
<dbReference type="InterPro" id="IPR005225">
    <property type="entry name" value="Small_GTP-bd"/>
</dbReference>
<dbReference type="GO" id="GO:0000028">
    <property type="term" value="P:ribosomal small subunit assembly"/>
    <property type="evidence" value="ECO:0007669"/>
    <property type="project" value="TreeGrafter"/>
</dbReference>
<dbReference type="Gene3D" id="3.40.50.300">
    <property type="entry name" value="P-loop containing nucleotide triphosphate hydrolases"/>
    <property type="match status" value="1"/>
</dbReference>
<dbReference type="AlphaFoldDB" id="A0A370GG92"/>
<dbReference type="InterPro" id="IPR004044">
    <property type="entry name" value="KH_dom_type_2"/>
</dbReference>
<evidence type="ECO:0000259" key="12">
    <source>
        <dbReference type="PROSITE" id="PS51713"/>
    </source>
</evidence>
<name>A0A370GG92_9COXI</name>
<dbReference type="InterPro" id="IPR009019">
    <property type="entry name" value="KH_sf_prok-type"/>
</dbReference>
<proteinExistence type="inferred from homology"/>
<dbReference type="PANTHER" id="PTHR42698:SF1">
    <property type="entry name" value="GTPASE ERA, MITOCHONDRIAL"/>
    <property type="match status" value="1"/>
</dbReference>
<gene>
    <name evidence="8" type="primary">era</name>
    <name evidence="13" type="ORF">C8D86_11326</name>
</gene>
<dbReference type="NCBIfam" id="NF000908">
    <property type="entry name" value="PRK00089.1"/>
    <property type="match status" value="1"/>
</dbReference>
<dbReference type="SUPFAM" id="SSF52540">
    <property type="entry name" value="P-loop containing nucleoside triphosphate hydrolases"/>
    <property type="match status" value="1"/>
</dbReference>
<keyword evidence="3 8" id="KW-0963">Cytoplasm</keyword>
<evidence type="ECO:0000256" key="10">
    <source>
        <dbReference type="RuleBase" id="RU003761"/>
    </source>
</evidence>
<dbReference type="NCBIfam" id="TIGR00231">
    <property type="entry name" value="small_GTP"/>
    <property type="match status" value="1"/>
</dbReference>
<keyword evidence="5 8" id="KW-0547">Nucleotide-binding</keyword>
<dbReference type="Pfam" id="PF01926">
    <property type="entry name" value="MMR_HSR1"/>
    <property type="match status" value="1"/>
</dbReference>
<keyword evidence="4 8" id="KW-0690">Ribosome biogenesis</keyword>
<evidence type="ECO:0000313" key="14">
    <source>
        <dbReference type="Proteomes" id="UP000254720"/>
    </source>
</evidence>
<evidence type="ECO:0000259" key="11">
    <source>
        <dbReference type="PROSITE" id="PS50823"/>
    </source>
</evidence>
<dbReference type="NCBIfam" id="TIGR00436">
    <property type="entry name" value="era"/>
    <property type="match status" value="1"/>
</dbReference>
<dbReference type="FunFam" id="3.30.300.20:FF:000003">
    <property type="entry name" value="GTPase Era"/>
    <property type="match status" value="1"/>
</dbReference>
<accession>A0A370GG92</accession>
<dbReference type="RefSeq" id="WP_114834560.1">
    <property type="nucleotide sequence ID" value="NZ_LR699114.1"/>
</dbReference>
<evidence type="ECO:0000256" key="4">
    <source>
        <dbReference type="ARBA" id="ARBA00022517"/>
    </source>
</evidence>
<dbReference type="GO" id="GO:0005829">
    <property type="term" value="C:cytosol"/>
    <property type="evidence" value="ECO:0007669"/>
    <property type="project" value="TreeGrafter"/>
</dbReference>
<dbReference type="CDD" id="cd04163">
    <property type="entry name" value="Era"/>
    <property type="match status" value="1"/>
</dbReference>
<feature type="binding site" evidence="8">
    <location>
        <begin position="15"/>
        <end position="22"/>
    </location>
    <ligand>
        <name>GTP</name>
        <dbReference type="ChEBI" id="CHEBI:37565"/>
    </ligand>
</feature>
<dbReference type="GO" id="GO:0043024">
    <property type="term" value="F:ribosomal small subunit binding"/>
    <property type="evidence" value="ECO:0007669"/>
    <property type="project" value="TreeGrafter"/>
</dbReference>
<feature type="domain" description="Era-type G" evidence="12">
    <location>
        <begin position="7"/>
        <end position="175"/>
    </location>
</feature>
<evidence type="ECO:0000256" key="6">
    <source>
        <dbReference type="ARBA" id="ARBA00022884"/>
    </source>
</evidence>
<dbReference type="Proteomes" id="UP000254720">
    <property type="component" value="Unassembled WGS sequence"/>
</dbReference>
<keyword evidence="8" id="KW-0472">Membrane</keyword>
<dbReference type="InterPro" id="IPR030388">
    <property type="entry name" value="G_ERA_dom"/>
</dbReference>
<dbReference type="FunFam" id="3.40.50.300:FF:000094">
    <property type="entry name" value="GTPase Era"/>
    <property type="match status" value="1"/>
</dbReference>
<feature type="region of interest" description="G3" evidence="9">
    <location>
        <begin position="62"/>
        <end position="65"/>
    </location>
</feature>
<reference evidence="13 14" key="1">
    <citation type="submission" date="2018-07" db="EMBL/GenBank/DDBJ databases">
        <title>Genomic Encyclopedia of Type Strains, Phase IV (KMG-IV): sequencing the most valuable type-strain genomes for metagenomic binning, comparative biology and taxonomic classification.</title>
        <authorList>
            <person name="Goeker M."/>
        </authorList>
    </citation>
    <scope>NUCLEOTIDE SEQUENCE [LARGE SCALE GENOMIC DNA]</scope>
    <source>
        <strain evidence="13 14">DSM 16500</strain>
    </source>
</reference>
<evidence type="ECO:0000256" key="1">
    <source>
        <dbReference type="ARBA" id="ARBA00007921"/>
    </source>
</evidence>
<keyword evidence="7 8" id="KW-0342">GTP-binding</keyword>
<dbReference type="Pfam" id="PF07650">
    <property type="entry name" value="KH_2"/>
    <property type="match status" value="1"/>
</dbReference>
<comment type="similarity">
    <text evidence="1 8 9 10">Belongs to the TRAFAC class TrmE-Era-EngA-EngB-Septin-like GTPase superfamily. Era GTPase family.</text>
</comment>
<feature type="domain" description="KH type-2" evidence="11">
    <location>
        <begin position="194"/>
        <end position="282"/>
    </location>
</feature>
<dbReference type="GO" id="GO:0005525">
    <property type="term" value="F:GTP binding"/>
    <property type="evidence" value="ECO:0007669"/>
    <property type="project" value="UniProtKB-UniRule"/>
</dbReference>
<dbReference type="GO" id="GO:0005886">
    <property type="term" value="C:plasma membrane"/>
    <property type="evidence" value="ECO:0007669"/>
    <property type="project" value="UniProtKB-SubCell"/>
</dbReference>
<protein>
    <recommendedName>
        <fullName evidence="2 8">GTPase Era</fullName>
    </recommendedName>
</protein>
<feature type="region of interest" description="G5" evidence="9">
    <location>
        <begin position="154"/>
        <end position="156"/>
    </location>
</feature>
<dbReference type="InterPro" id="IPR027417">
    <property type="entry name" value="P-loop_NTPase"/>
</dbReference>
<dbReference type="CDD" id="cd22534">
    <property type="entry name" value="KH-II_Era"/>
    <property type="match status" value="1"/>
</dbReference>